<comment type="caution">
    <text evidence="1">The sequence shown here is derived from an EMBL/GenBank/DDBJ whole genome shotgun (WGS) entry which is preliminary data.</text>
</comment>
<evidence type="ECO:0000313" key="2">
    <source>
        <dbReference type="Proteomes" id="UP000604046"/>
    </source>
</evidence>
<proteinExistence type="predicted"/>
<dbReference type="EMBL" id="CAJNDS010002203">
    <property type="protein sequence ID" value="CAE7370456.1"/>
    <property type="molecule type" value="Genomic_DNA"/>
</dbReference>
<dbReference type="Proteomes" id="UP000604046">
    <property type="component" value="Unassembled WGS sequence"/>
</dbReference>
<evidence type="ECO:0008006" key="3">
    <source>
        <dbReference type="Google" id="ProtNLM"/>
    </source>
</evidence>
<keyword evidence="2" id="KW-1185">Reference proteome</keyword>
<protein>
    <recommendedName>
        <fullName evidence="3">Glycosyltransferase family 28 N-terminal domain-containing protein</fullName>
    </recommendedName>
</protein>
<dbReference type="AlphaFoldDB" id="A0A812Q1U0"/>
<name>A0A812Q1U0_9DINO</name>
<organism evidence="1 2">
    <name type="scientific">Symbiodinium natans</name>
    <dbReference type="NCBI Taxonomy" id="878477"/>
    <lineage>
        <taxon>Eukaryota</taxon>
        <taxon>Sar</taxon>
        <taxon>Alveolata</taxon>
        <taxon>Dinophyceae</taxon>
        <taxon>Suessiales</taxon>
        <taxon>Symbiodiniaceae</taxon>
        <taxon>Symbiodinium</taxon>
    </lineage>
</organism>
<dbReference type="Gene3D" id="3.40.50.2000">
    <property type="entry name" value="Glycogen Phosphorylase B"/>
    <property type="match status" value="1"/>
</dbReference>
<accession>A0A812Q1U0</accession>
<sequence>MAAETALSGYEPYFKGMKLYQSYALGYWGCPCRATTFVVTFATHGNVQIMVAIIMEGSRGDVQPYLVAALALKEAGYSVLVLGPTDCAPFAAQFGLDYFDHYTINTKAVVTSPSFVEAYTTNNFFKLTKSMTECKDKHREDFVGRMITVLKNFQPDLIIGCYLVICDCLTMGLALQKPVLFLGLQVMIASNYLAPFGMFPKLPAFMNMNYRLWYWLCEHFAEELNRCAL</sequence>
<gene>
    <name evidence="1" type="ORF">SNAT2548_LOCUS20210</name>
</gene>
<evidence type="ECO:0000313" key="1">
    <source>
        <dbReference type="EMBL" id="CAE7370456.1"/>
    </source>
</evidence>
<dbReference type="OrthoDB" id="10430163at2759"/>
<reference evidence="1" key="1">
    <citation type="submission" date="2021-02" db="EMBL/GenBank/DDBJ databases">
        <authorList>
            <person name="Dougan E. K."/>
            <person name="Rhodes N."/>
            <person name="Thang M."/>
            <person name="Chan C."/>
        </authorList>
    </citation>
    <scope>NUCLEOTIDE SEQUENCE</scope>
</reference>
<dbReference type="SUPFAM" id="SSF53756">
    <property type="entry name" value="UDP-Glycosyltransferase/glycogen phosphorylase"/>
    <property type="match status" value="1"/>
</dbReference>